<dbReference type="InterPro" id="IPR005502">
    <property type="entry name" value="Ribosyl_crysJ1"/>
</dbReference>
<dbReference type="PANTHER" id="PTHR16222:SF24">
    <property type="entry name" value="ADP-RIBOSYLHYDROLASE ARH3"/>
    <property type="match status" value="1"/>
</dbReference>
<protein>
    <recommendedName>
        <fullName evidence="5">VOC domain-containing protein</fullName>
    </recommendedName>
</protein>
<dbReference type="Proteomes" id="UP000386575">
    <property type="component" value="Unassembled WGS sequence"/>
</dbReference>
<sequence length="575" mass="63361">MTKGSRVDSVPDRPNEAKYRGVILGAALGDALGWPHENRARNASGAPRGALVFQSWVKRSGGRFQPHEEMIPAGTYSDDTQLVIAVARSRLQQRRWWDYFSRVELPLWTIYEKGGGGATIRAAKSWLKGVAPWRGPATDVEKYFNAGGNGAAMRIAPHVLVSVDQPFDVAAKSIVVDSVITHGHPQGIVGALSYGYALWIALRNNSTLEYGQLIRDVLGNRSYWSNFPDVSDVWPDWYQIASEHDFESNWSLAVDAQTRQLEIGLNGLDAGALSVEQETLEAIGCFDKKILGAGTVAASASIYLASRYAAGPMEGVATGAFSKGADTDTLASMTGALAGAISGLDWLGSLVRSVQDYEFLSNLSADLQRVLPEDRPFDPVDSRYIGEFYRYLDGNGAVPIPPGLPKKAHAADMVRSKSDNLRARSWVLDGPGDQTLVIKKLDRPRTQNRQREDQDAFEFDESQQSQRTAEFAGVGLFAANIERSTAFYRDLLRLPVVRETPKLIQLGTHLVLRQSDGRVVAGTGTIVYIQVLDIRACVREFDRWKLDVPEIEQNGSRLSFLCRDPDGRTVEVFQR</sequence>
<organism evidence="6 7">
    <name type="scientific">Neorhizobium galegae</name>
    <name type="common">Rhizobium galegae</name>
    <dbReference type="NCBI Taxonomy" id="399"/>
    <lineage>
        <taxon>Bacteria</taxon>
        <taxon>Pseudomonadati</taxon>
        <taxon>Pseudomonadota</taxon>
        <taxon>Alphaproteobacteria</taxon>
        <taxon>Hyphomicrobiales</taxon>
        <taxon>Rhizobiaceae</taxon>
        <taxon>Rhizobium/Agrobacterium group</taxon>
        <taxon>Neorhizobium</taxon>
    </lineage>
</organism>
<keyword evidence="3" id="KW-0479">Metal-binding</keyword>
<dbReference type="PANTHER" id="PTHR16222">
    <property type="entry name" value="ADP-RIBOSYLGLYCOHYDROLASE"/>
    <property type="match status" value="1"/>
</dbReference>
<keyword evidence="2" id="KW-0378">Hydrolase</keyword>
<dbReference type="AlphaFoldDB" id="A0A6A1TNS3"/>
<dbReference type="CDD" id="cd06587">
    <property type="entry name" value="VOC"/>
    <property type="match status" value="1"/>
</dbReference>
<keyword evidence="3" id="KW-0460">Magnesium</keyword>
<name>A0A6A1TNS3_NEOGA</name>
<dbReference type="InterPro" id="IPR037523">
    <property type="entry name" value="VOC_core"/>
</dbReference>
<feature type="binding site" evidence="3">
    <location>
        <position position="77"/>
    </location>
    <ligand>
        <name>Mg(2+)</name>
        <dbReference type="ChEBI" id="CHEBI:18420"/>
        <label>1</label>
    </ligand>
</feature>
<dbReference type="InterPro" id="IPR029068">
    <property type="entry name" value="Glyas_Bleomycin-R_OHBP_Dase"/>
</dbReference>
<reference evidence="6 7" key="1">
    <citation type="submission" date="2019-09" db="EMBL/GenBank/DDBJ databases">
        <title>Genome sequencing of Ng87 strain.</title>
        <authorList>
            <person name="Karasev E.S."/>
            <person name="Andronov E."/>
        </authorList>
    </citation>
    <scope>NUCLEOTIDE SEQUENCE [LARGE SCALE GENOMIC DNA]</scope>
    <source>
        <strain evidence="6 7">Ng87</strain>
    </source>
</reference>
<dbReference type="InterPro" id="IPR036705">
    <property type="entry name" value="Ribosyl_crysJ1_sf"/>
</dbReference>
<dbReference type="InterPro" id="IPR050792">
    <property type="entry name" value="ADP-ribosylglycohydrolase"/>
</dbReference>
<evidence type="ECO:0000256" key="4">
    <source>
        <dbReference type="SAM" id="MobiDB-lite"/>
    </source>
</evidence>
<dbReference type="GO" id="GO:0046872">
    <property type="term" value="F:metal ion binding"/>
    <property type="evidence" value="ECO:0007669"/>
    <property type="project" value="UniProtKB-KW"/>
</dbReference>
<feature type="binding site" evidence="3">
    <location>
        <position position="329"/>
    </location>
    <ligand>
        <name>Mg(2+)</name>
        <dbReference type="ChEBI" id="CHEBI:18420"/>
        <label>1</label>
    </ligand>
</feature>
<comment type="caution">
    <text evidence="6">The sequence shown here is derived from an EMBL/GenBank/DDBJ whole genome shotgun (WGS) entry which is preliminary data.</text>
</comment>
<evidence type="ECO:0000256" key="1">
    <source>
        <dbReference type="ARBA" id="ARBA00010702"/>
    </source>
</evidence>
<dbReference type="Pfam" id="PF03747">
    <property type="entry name" value="ADP_ribosyl_GH"/>
    <property type="match status" value="1"/>
</dbReference>
<dbReference type="EMBL" id="VZUL01000002">
    <property type="protein sequence ID" value="KAB1086263.1"/>
    <property type="molecule type" value="Genomic_DNA"/>
</dbReference>
<evidence type="ECO:0000313" key="7">
    <source>
        <dbReference type="Proteomes" id="UP000386575"/>
    </source>
</evidence>
<comment type="cofactor">
    <cofactor evidence="3">
        <name>Mg(2+)</name>
        <dbReference type="ChEBI" id="CHEBI:18420"/>
    </cofactor>
    <text evidence="3">Binds 2 magnesium ions per subunit.</text>
</comment>
<feature type="domain" description="VOC" evidence="5">
    <location>
        <begin position="470"/>
        <end position="575"/>
    </location>
</feature>
<feature type="binding site" evidence="3">
    <location>
        <position position="79"/>
    </location>
    <ligand>
        <name>Mg(2+)</name>
        <dbReference type="ChEBI" id="CHEBI:18420"/>
        <label>1</label>
    </ligand>
</feature>
<evidence type="ECO:0000256" key="2">
    <source>
        <dbReference type="ARBA" id="ARBA00022801"/>
    </source>
</evidence>
<dbReference type="Gene3D" id="3.10.180.10">
    <property type="entry name" value="2,3-Dihydroxybiphenyl 1,2-Dioxygenase, domain 1"/>
    <property type="match status" value="1"/>
</dbReference>
<evidence type="ECO:0000256" key="3">
    <source>
        <dbReference type="PIRSR" id="PIRSR605502-1"/>
    </source>
</evidence>
<dbReference type="GO" id="GO:0016787">
    <property type="term" value="F:hydrolase activity"/>
    <property type="evidence" value="ECO:0007669"/>
    <property type="project" value="UniProtKB-KW"/>
</dbReference>
<feature type="compositionally biased region" description="Basic and acidic residues" evidence="4">
    <location>
        <begin position="443"/>
        <end position="454"/>
    </location>
</feature>
<evidence type="ECO:0000313" key="6">
    <source>
        <dbReference type="EMBL" id="KAB1086263.1"/>
    </source>
</evidence>
<gene>
    <name evidence="6" type="ORF">F4V91_07325</name>
</gene>
<feature type="binding site" evidence="3">
    <location>
        <position position="326"/>
    </location>
    <ligand>
        <name>Mg(2+)</name>
        <dbReference type="ChEBI" id="CHEBI:18420"/>
        <label>1</label>
    </ligand>
</feature>
<dbReference type="Gene3D" id="1.10.4080.10">
    <property type="entry name" value="ADP-ribosylation/Crystallin J1"/>
    <property type="match status" value="1"/>
</dbReference>
<dbReference type="PROSITE" id="PS51819">
    <property type="entry name" value="VOC"/>
    <property type="match status" value="1"/>
</dbReference>
<accession>A0A6A1TNS3</accession>
<feature type="binding site" evidence="3">
    <location>
        <position position="78"/>
    </location>
    <ligand>
        <name>Mg(2+)</name>
        <dbReference type="ChEBI" id="CHEBI:18420"/>
        <label>1</label>
    </ligand>
</feature>
<feature type="region of interest" description="Disordered" evidence="4">
    <location>
        <begin position="443"/>
        <end position="462"/>
    </location>
</feature>
<evidence type="ECO:0000259" key="5">
    <source>
        <dbReference type="PROSITE" id="PS51819"/>
    </source>
</evidence>
<dbReference type="SUPFAM" id="SSF54593">
    <property type="entry name" value="Glyoxalase/Bleomycin resistance protein/Dihydroxybiphenyl dioxygenase"/>
    <property type="match status" value="1"/>
</dbReference>
<dbReference type="SUPFAM" id="SSF101478">
    <property type="entry name" value="ADP-ribosylglycohydrolase"/>
    <property type="match status" value="1"/>
</dbReference>
<comment type="similarity">
    <text evidence="1">Belongs to the ADP-ribosylglycohydrolase family.</text>
</comment>
<feature type="binding site" evidence="3">
    <location>
        <position position="328"/>
    </location>
    <ligand>
        <name>Mg(2+)</name>
        <dbReference type="ChEBI" id="CHEBI:18420"/>
        <label>1</label>
    </ligand>
</feature>
<proteinExistence type="inferred from homology"/>